<dbReference type="RefSeq" id="WP_003500594.1">
    <property type="nucleotide sequence ID" value="NZ_GL834310.1"/>
</dbReference>
<evidence type="ECO:0000313" key="2">
    <source>
        <dbReference type="EMBL" id="EGA93876.1"/>
    </source>
</evidence>
<evidence type="ECO:0000313" key="3">
    <source>
        <dbReference type="Proteomes" id="UP000002970"/>
    </source>
</evidence>
<sequence>MDEYKSNSHKSRQNQNDDIPEKKVEKVVSGSVKSKKKNGLQKITNVFVPEDVDDVKSYIFEDIVVPAVKDIILDAVRAFLGVNGTSRGRSSTSSKISYRKYYDDRDRRDSAPTRTRTGYDYDDIILETRGEAEDVLERMEELIDMYQLVSVADFYDLVGVSGNYTDNKYGWTNVRNASVVRVRDGYMIKLPKALPLN</sequence>
<feature type="region of interest" description="Disordered" evidence="1">
    <location>
        <begin position="1"/>
        <end position="36"/>
    </location>
</feature>
<dbReference type="HOGENOM" id="CLU_1413024_0_0_9"/>
<accession>E7GMY8</accession>
<proteinExistence type="predicted"/>
<reference evidence="2 3" key="1">
    <citation type="submission" date="2010-12" db="EMBL/GenBank/DDBJ databases">
        <title>The Genome Sequence of Clostridium symbiosum strain WAL-14163.</title>
        <authorList>
            <person name="Earl A."/>
            <person name="Ward D."/>
            <person name="Feldgarden M."/>
            <person name="Gevers D."/>
            <person name="Finegold S.M."/>
            <person name="Summanen P.H."/>
            <person name="Molitoris D.R."/>
            <person name="Vaisanen M.L."/>
            <person name="Daigneault M."/>
            <person name="Young S.K."/>
            <person name="Zeng Q."/>
            <person name="Gargeya S."/>
            <person name="Fitzgerald M."/>
            <person name="Haas B."/>
            <person name="Abouelleil A."/>
            <person name="Alvarado L."/>
            <person name="Arachchi H.M."/>
            <person name="Berlin A."/>
            <person name="Brown A."/>
            <person name="Chapman S.B."/>
            <person name="Chen Z."/>
            <person name="Dunbar C."/>
            <person name="Freedman E."/>
            <person name="Gearin G."/>
            <person name="Gellesch M."/>
            <person name="Goldberg J."/>
            <person name="Griggs A."/>
            <person name="Gujja S."/>
            <person name="Heilman E."/>
            <person name="Heiman D."/>
            <person name="Howarth C."/>
            <person name="Larson L."/>
            <person name="Lui A."/>
            <person name="MacDonald P.J.P."/>
            <person name="Mehta T."/>
            <person name="Montmayeur A."/>
            <person name="Murphy C."/>
            <person name="Neiman D."/>
            <person name="Pearson M."/>
            <person name="Priest M."/>
            <person name="Roberts A."/>
            <person name="Saif S."/>
            <person name="Shea T."/>
            <person name="Shenoy N."/>
            <person name="Sisk P."/>
            <person name="Stolte C."/>
            <person name="Sykes S."/>
            <person name="White J."/>
            <person name="Yandava C."/>
            <person name="Nusbaum C."/>
            <person name="Birren B."/>
        </authorList>
    </citation>
    <scope>NUCLEOTIDE SEQUENCE [LARGE SCALE GENOMIC DNA]</scope>
    <source>
        <strain evidence="2 3">WAL-14163</strain>
    </source>
</reference>
<dbReference type="Proteomes" id="UP000002970">
    <property type="component" value="Unassembled WGS sequence"/>
</dbReference>
<keyword evidence="3" id="KW-1185">Reference proteome</keyword>
<evidence type="ECO:0000256" key="1">
    <source>
        <dbReference type="SAM" id="MobiDB-lite"/>
    </source>
</evidence>
<protein>
    <submittedName>
        <fullName evidence="2">Uncharacterized protein</fullName>
    </submittedName>
</protein>
<dbReference type="EMBL" id="ADLQ01000051">
    <property type="protein sequence ID" value="EGA93876.1"/>
    <property type="molecule type" value="Genomic_DNA"/>
</dbReference>
<name>E7GMY8_CLOS6</name>
<dbReference type="AlphaFoldDB" id="E7GMY8"/>
<dbReference type="STRING" id="1512.GCA_900049235_02501"/>
<organism evidence="2 3">
    <name type="scientific">Clostridium symbiosum (strain WAL-14163)</name>
    <dbReference type="NCBI Taxonomy" id="742740"/>
    <lineage>
        <taxon>Bacteria</taxon>
        <taxon>Bacillati</taxon>
        <taxon>Bacillota</taxon>
        <taxon>Clostridia</taxon>
        <taxon>Lachnospirales</taxon>
        <taxon>Lachnospiraceae</taxon>
        <taxon>Otoolea</taxon>
    </lineage>
</organism>
<gene>
    <name evidence="2" type="ORF">HMPREF9474_02312</name>
</gene>
<dbReference type="eggNOG" id="ENOG503211Y">
    <property type="taxonomic scope" value="Bacteria"/>
</dbReference>
<comment type="caution">
    <text evidence="2">The sequence shown here is derived from an EMBL/GenBank/DDBJ whole genome shotgun (WGS) entry which is preliminary data.</text>
</comment>